<dbReference type="RefSeq" id="WP_052127165.1">
    <property type="nucleotide sequence ID" value="NZ_AVPG01000007.1"/>
</dbReference>
<dbReference type="InterPro" id="IPR001279">
    <property type="entry name" value="Metallo-B-lactamas"/>
</dbReference>
<reference evidence="4 5" key="1">
    <citation type="submission" date="2013-08" db="EMBL/GenBank/DDBJ databases">
        <authorList>
            <person name="Huang J."/>
            <person name="Wang G."/>
        </authorList>
    </citation>
    <scope>NUCLEOTIDE SEQUENCE [LARGE SCALE GENOMIC DNA]</scope>
    <source>
        <strain evidence="4 5">JSM 072002</strain>
    </source>
</reference>
<dbReference type="Proteomes" id="UP000030401">
    <property type="component" value="Unassembled WGS sequence"/>
</dbReference>
<dbReference type="Gene3D" id="3.60.15.10">
    <property type="entry name" value="Ribonuclease Z/Hydroxyacylglutathione hydrolase-like"/>
    <property type="match status" value="1"/>
</dbReference>
<dbReference type="AlphaFoldDB" id="A0A0A5HUS5"/>
<dbReference type="PANTHER" id="PTHR43694">
    <property type="entry name" value="RIBONUCLEASE J"/>
    <property type="match status" value="1"/>
</dbReference>
<dbReference type="CDD" id="cd07732">
    <property type="entry name" value="metallo-hydrolase-like_MBL-fold"/>
    <property type="match status" value="1"/>
</dbReference>
<sequence>MNRTTITFWRGLRTIGGNIAEIRYGNDRIIFDFGLIYDPVQAIPQHDDRTDSFVLDKLKIGAIPHIDGIYAEQDLQGSSYNMTKPLSFEASPYNTSVFISHLHLDHIGAVDTLSRELPIYMSQPSKQLFETLNDIGEALQRTPPVRDYTFNEPIHVGEITVTPYRVDHDIIGASAFLIETPDATIVNSGDIRMHGQHPEWNDAWINDMTSKDIDLLLMEGTTFFPDEGNQAEKKGISERDIRALTTELLHETKGLVTFNIYHRNIDRLNHFVTAAQQASRTIVFEPETAYVADCFLEQGDFAIYHTSMPHTHWHKALTEKYTQVTNNDINKQPGQYVLQNSYDRMMNLLDFNLQDSLYIHSNGMPLGAFDPAFNTMHAFLEMLDMSYHSLNISGHATNEDILAIIDRINPKLLIPWHSFHPELVKPINDHQAVYLPEQNTTYTINSGKLTAIN</sequence>
<keyword evidence="5" id="KW-1185">Reference proteome</keyword>
<dbReference type="STRING" id="1385512.N784_15425"/>
<keyword evidence="1" id="KW-0378">Hydrolase</keyword>
<evidence type="ECO:0000313" key="5">
    <source>
        <dbReference type="Proteomes" id="UP000030401"/>
    </source>
</evidence>
<name>A0A0A5HUS5_9BACI</name>
<dbReference type="InterPro" id="IPR036866">
    <property type="entry name" value="RibonucZ/Hydroxyglut_hydro"/>
</dbReference>
<gene>
    <name evidence="4" type="ORF">N784_15425</name>
</gene>
<feature type="domain" description="Metallo-beta-lactamase" evidence="3">
    <location>
        <begin position="16"/>
        <end position="227"/>
    </location>
</feature>
<dbReference type="SMART" id="SM00849">
    <property type="entry name" value="Lactamase_B"/>
    <property type="match status" value="1"/>
</dbReference>
<keyword evidence="1" id="KW-0540">Nuclease</keyword>
<keyword evidence="1" id="KW-0269">Exonuclease</keyword>
<dbReference type="PANTHER" id="PTHR43694:SF1">
    <property type="entry name" value="RIBONUCLEASE J"/>
    <property type="match status" value="1"/>
</dbReference>
<dbReference type="Gene3D" id="3.40.50.10710">
    <property type="entry name" value="Metallo-hydrolase/oxidoreductase"/>
    <property type="match status" value="1"/>
</dbReference>
<accession>A0A0A5HUS5</accession>
<protein>
    <recommendedName>
        <fullName evidence="3">Metallo-beta-lactamase domain-containing protein</fullName>
    </recommendedName>
</protein>
<evidence type="ECO:0000256" key="2">
    <source>
        <dbReference type="ARBA" id="ARBA00022884"/>
    </source>
</evidence>
<comment type="caution">
    <text evidence="4">The sequence shown here is derived from an EMBL/GenBank/DDBJ whole genome shotgun (WGS) entry which is preliminary data.</text>
</comment>
<dbReference type="eggNOG" id="COG0595">
    <property type="taxonomic scope" value="Bacteria"/>
</dbReference>
<keyword evidence="2" id="KW-0694">RNA-binding</keyword>
<dbReference type="GO" id="GO:0004527">
    <property type="term" value="F:exonuclease activity"/>
    <property type="evidence" value="ECO:0007669"/>
    <property type="project" value="UniProtKB-KW"/>
</dbReference>
<dbReference type="EMBL" id="AVPG01000007">
    <property type="protein sequence ID" value="KGX87387.1"/>
    <property type="molecule type" value="Genomic_DNA"/>
</dbReference>
<dbReference type="OrthoDB" id="9803916at2"/>
<organism evidence="4 5">
    <name type="scientific">Pontibacillus litoralis JSM 072002</name>
    <dbReference type="NCBI Taxonomy" id="1385512"/>
    <lineage>
        <taxon>Bacteria</taxon>
        <taxon>Bacillati</taxon>
        <taxon>Bacillota</taxon>
        <taxon>Bacilli</taxon>
        <taxon>Bacillales</taxon>
        <taxon>Bacillaceae</taxon>
        <taxon>Pontibacillus</taxon>
    </lineage>
</organism>
<evidence type="ECO:0000313" key="4">
    <source>
        <dbReference type="EMBL" id="KGX87387.1"/>
    </source>
</evidence>
<dbReference type="Pfam" id="PF12706">
    <property type="entry name" value="Lactamase_B_2"/>
    <property type="match status" value="1"/>
</dbReference>
<evidence type="ECO:0000259" key="3">
    <source>
        <dbReference type="SMART" id="SM00849"/>
    </source>
</evidence>
<evidence type="ECO:0000256" key="1">
    <source>
        <dbReference type="ARBA" id="ARBA00022839"/>
    </source>
</evidence>
<proteinExistence type="predicted"/>
<dbReference type="SUPFAM" id="SSF56281">
    <property type="entry name" value="Metallo-hydrolase/oxidoreductase"/>
    <property type="match status" value="1"/>
</dbReference>
<dbReference type="InterPro" id="IPR042173">
    <property type="entry name" value="RNase_J_2"/>
</dbReference>
<dbReference type="GO" id="GO:0003723">
    <property type="term" value="F:RNA binding"/>
    <property type="evidence" value="ECO:0007669"/>
    <property type="project" value="UniProtKB-KW"/>
</dbReference>